<feature type="binding site" evidence="19">
    <location>
        <position position="130"/>
    </location>
    <ligand>
        <name>GTP</name>
        <dbReference type="ChEBI" id="CHEBI:37565"/>
    </ligand>
</feature>
<feature type="non-terminal residue" evidence="23">
    <location>
        <position position="183"/>
    </location>
</feature>
<evidence type="ECO:0000256" key="11">
    <source>
        <dbReference type="ARBA" id="ARBA00022892"/>
    </source>
</evidence>
<evidence type="ECO:0000256" key="4">
    <source>
        <dbReference type="ARBA" id="ARBA00007507"/>
    </source>
</evidence>
<accession>A0A0G4MJH7</accession>
<feature type="binding site" evidence="19">
    <location>
        <position position="32"/>
    </location>
    <ligand>
        <name>GTP</name>
        <dbReference type="ChEBI" id="CHEBI:37565"/>
    </ligand>
</feature>
<keyword evidence="7 22" id="KW-0813">Transport</keyword>
<dbReference type="GO" id="GO:0046872">
    <property type="term" value="F:metal ion binding"/>
    <property type="evidence" value="ECO:0007669"/>
    <property type="project" value="UniProtKB-KW"/>
</dbReference>
<dbReference type="Pfam" id="PF00025">
    <property type="entry name" value="Arf"/>
    <property type="match status" value="1"/>
</dbReference>
<feature type="binding site" evidence="18">
    <location>
        <position position="29"/>
    </location>
    <ligand>
        <name>Mg(2+)</name>
        <dbReference type="ChEBI" id="CHEBI:18420"/>
    </ligand>
</feature>
<keyword evidence="8 19" id="KW-0547">Nucleotide-binding</keyword>
<dbReference type="PROSITE" id="PS51422">
    <property type="entry name" value="SAR1"/>
    <property type="match status" value="1"/>
</dbReference>
<keyword evidence="12 22" id="KW-0653">Protein transport</keyword>
<evidence type="ECO:0000256" key="17">
    <source>
        <dbReference type="ARBA" id="ARBA00048548"/>
    </source>
</evidence>
<evidence type="ECO:0000256" key="8">
    <source>
        <dbReference type="ARBA" id="ARBA00022741"/>
    </source>
</evidence>
<feature type="binding site" evidence="20">
    <location>
        <position position="73"/>
    </location>
    <ligand>
        <name>GTP</name>
        <dbReference type="ChEBI" id="CHEBI:37565"/>
    </ligand>
</feature>
<evidence type="ECO:0000256" key="1">
    <source>
        <dbReference type="ARBA" id="ARBA00004255"/>
    </source>
</evidence>
<dbReference type="EMBL" id="CVQI01026668">
    <property type="protein sequence ID" value="CRK34401.1"/>
    <property type="molecule type" value="Genomic_DNA"/>
</dbReference>
<dbReference type="InterPro" id="IPR006687">
    <property type="entry name" value="Small_GTPase_SAR1"/>
</dbReference>
<dbReference type="SUPFAM" id="SSF52540">
    <property type="entry name" value="P-loop containing nucleoside triphosphate hydrolases"/>
    <property type="match status" value="1"/>
</dbReference>
<keyword evidence="15" id="KW-0472">Membrane</keyword>
<evidence type="ECO:0000256" key="13">
    <source>
        <dbReference type="ARBA" id="ARBA00023034"/>
    </source>
</evidence>
<dbReference type="InterPro" id="IPR005225">
    <property type="entry name" value="Small_GTP-bd"/>
</dbReference>
<evidence type="ECO:0000256" key="22">
    <source>
        <dbReference type="RuleBase" id="RU003926"/>
    </source>
</evidence>
<dbReference type="GO" id="GO:0005789">
    <property type="term" value="C:endoplasmic reticulum membrane"/>
    <property type="evidence" value="ECO:0007669"/>
    <property type="project" value="UniProtKB-SubCell"/>
</dbReference>
<evidence type="ECO:0000256" key="9">
    <source>
        <dbReference type="ARBA" id="ARBA00022801"/>
    </source>
</evidence>
<evidence type="ECO:0000256" key="2">
    <source>
        <dbReference type="ARBA" id="ARBA00004299"/>
    </source>
</evidence>
<dbReference type="SMART" id="SM00178">
    <property type="entry name" value="SAR"/>
    <property type="match status" value="1"/>
</dbReference>
<evidence type="ECO:0000256" key="18">
    <source>
        <dbReference type="PIRSR" id="PIRSR606687-1"/>
    </source>
</evidence>
<keyword evidence="18" id="KW-0479">Metal-binding</keyword>
<dbReference type="AlphaFoldDB" id="A0A0G4MJH7"/>
<dbReference type="GO" id="GO:0003924">
    <property type="term" value="F:GTPase activity"/>
    <property type="evidence" value="ECO:0007669"/>
    <property type="project" value="InterPro"/>
</dbReference>
<dbReference type="NCBIfam" id="TIGR00231">
    <property type="entry name" value="small_GTP"/>
    <property type="match status" value="1"/>
</dbReference>
<evidence type="ECO:0000256" key="19">
    <source>
        <dbReference type="PIRSR" id="PIRSR606687-2"/>
    </source>
</evidence>
<keyword evidence="13 22" id="KW-0333">Golgi apparatus</keyword>
<reference evidence="24" key="1">
    <citation type="submission" date="2015-05" db="EMBL/GenBank/DDBJ databases">
        <authorList>
            <person name="Fogelqvist Johan"/>
        </authorList>
    </citation>
    <scope>NUCLEOTIDE SEQUENCE [LARGE SCALE GENOMIC DNA]</scope>
</reference>
<keyword evidence="14 20" id="KW-0342">GTP-binding</keyword>
<feature type="binding site" evidence="20">
    <location>
        <begin position="27"/>
        <end position="34"/>
    </location>
    <ligand>
        <name>GTP</name>
        <dbReference type="ChEBI" id="CHEBI:37565"/>
    </ligand>
</feature>
<feature type="binding site" evidence="19">
    <location>
        <position position="34"/>
    </location>
    <ligand>
        <name>GTP</name>
        <dbReference type="ChEBI" id="CHEBI:37565"/>
    </ligand>
</feature>
<keyword evidence="10 22" id="KW-0256">Endoplasmic reticulum</keyword>
<feature type="binding site" evidence="19">
    <location>
        <position position="166"/>
    </location>
    <ligand>
        <name>GTP</name>
        <dbReference type="ChEBI" id="CHEBI:37565"/>
    </ligand>
</feature>
<feature type="binding site" evidence="19">
    <location>
        <position position="132"/>
    </location>
    <ligand>
        <name>GTP</name>
        <dbReference type="ChEBI" id="CHEBI:37565"/>
    </ligand>
</feature>
<protein>
    <recommendedName>
        <fullName evidence="6">Small COPII coat GTPase SAR1</fullName>
    </recommendedName>
    <alternativeName>
        <fullName evidence="5">Small COPII coat GTPase sar1</fullName>
    </alternativeName>
</protein>
<evidence type="ECO:0000256" key="16">
    <source>
        <dbReference type="ARBA" id="ARBA00023329"/>
    </source>
</evidence>
<feature type="binding site" evidence="19">
    <location>
        <position position="30"/>
    </location>
    <ligand>
        <name>GTP</name>
        <dbReference type="ChEBI" id="CHEBI:37565"/>
    </ligand>
</feature>
<feature type="binding site" evidence="21">
    <location>
        <position position="51"/>
    </location>
    <ligand>
        <name>Mg(2+)</name>
        <dbReference type="ChEBI" id="CHEBI:18420"/>
    </ligand>
</feature>
<evidence type="ECO:0000256" key="7">
    <source>
        <dbReference type="ARBA" id="ARBA00022448"/>
    </source>
</evidence>
<comment type="similarity">
    <text evidence="4 22">Belongs to the small GTPase superfamily. SAR1 family.</text>
</comment>
<proteinExistence type="inferred from homology"/>
<evidence type="ECO:0000256" key="20">
    <source>
        <dbReference type="PIRSR" id="PIRSR606689-1"/>
    </source>
</evidence>
<evidence type="ECO:0000256" key="12">
    <source>
        <dbReference type="ARBA" id="ARBA00022927"/>
    </source>
</evidence>
<organism evidence="23 24">
    <name type="scientific">Verticillium longisporum</name>
    <name type="common">Verticillium dahliae var. longisporum</name>
    <dbReference type="NCBI Taxonomy" id="100787"/>
    <lineage>
        <taxon>Eukaryota</taxon>
        <taxon>Fungi</taxon>
        <taxon>Dikarya</taxon>
        <taxon>Ascomycota</taxon>
        <taxon>Pezizomycotina</taxon>
        <taxon>Sordariomycetes</taxon>
        <taxon>Hypocreomycetidae</taxon>
        <taxon>Glomerellales</taxon>
        <taxon>Plectosphaerellaceae</taxon>
        <taxon>Verticillium</taxon>
    </lineage>
</organism>
<dbReference type="GO" id="GO:0005525">
    <property type="term" value="F:GTP binding"/>
    <property type="evidence" value="ECO:0007669"/>
    <property type="project" value="UniProtKB-KW"/>
</dbReference>
<keyword evidence="18" id="KW-0460">Magnesium</keyword>
<dbReference type="Proteomes" id="UP000045706">
    <property type="component" value="Unassembled WGS sequence"/>
</dbReference>
<evidence type="ECO:0000256" key="3">
    <source>
        <dbReference type="ARBA" id="ARBA00004397"/>
    </source>
</evidence>
<feature type="binding site" evidence="19">
    <location>
        <position position="33"/>
    </location>
    <ligand>
        <name>GTP</name>
        <dbReference type="ChEBI" id="CHEBI:37565"/>
    </ligand>
</feature>
<evidence type="ECO:0000256" key="10">
    <source>
        <dbReference type="ARBA" id="ARBA00022824"/>
    </source>
</evidence>
<sequence>MWFIDSVINFVQSFGFFEKQGKVLFLGLDNAGKTTLLGQIAENRRVAMAPTMHPNNEQIKVGNVVFDTFDLGGHQGARRLWQDYFVDANAVFFLVDATDWARFPEARAELEALLAIKDLRNTPFAILGNKMDRPLAVSEAELYHELGLGPEGPCANRAVKLFMCSVKKRQGYTDIFYWLEKNL</sequence>
<dbReference type="InterPro" id="IPR027417">
    <property type="entry name" value="P-loop_NTPase"/>
</dbReference>
<dbReference type="FunFam" id="3.40.50.300:FF:000161">
    <property type="entry name" value="Small COPII coat GTPase"/>
    <property type="match status" value="1"/>
</dbReference>
<dbReference type="GO" id="GO:0000139">
    <property type="term" value="C:Golgi membrane"/>
    <property type="evidence" value="ECO:0007669"/>
    <property type="project" value="UniProtKB-SubCell"/>
</dbReference>
<feature type="binding site" evidence="19">
    <location>
        <position position="129"/>
    </location>
    <ligand>
        <name>GTP</name>
        <dbReference type="ChEBI" id="CHEBI:37565"/>
    </ligand>
</feature>
<dbReference type="GO" id="GO:0012507">
    <property type="term" value="C:ER to Golgi transport vesicle membrane"/>
    <property type="evidence" value="ECO:0007669"/>
    <property type="project" value="UniProtKB-SubCell"/>
</dbReference>
<dbReference type="PANTHER" id="PTHR45684">
    <property type="entry name" value="RE74312P"/>
    <property type="match status" value="1"/>
</dbReference>
<dbReference type="PRINTS" id="PR00328">
    <property type="entry name" value="SAR1GTPBP"/>
</dbReference>
<comment type="subcellular location">
    <subcellularLocation>
        <location evidence="2">Cytoplasmic vesicle</location>
        <location evidence="2">COPII-coated vesicle membrane</location>
        <topology evidence="2">Peripheral membrane protein</topology>
        <orientation evidence="2">Cytoplasmic side</orientation>
    </subcellularLocation>
    <subcellularLocation>
        <location evidence="3">Endoplasmic reticulum membrane</location>
        <topology evidence="3">Peripheral membrane protein</topology>
        <orientation evidence="3">Cytoplasmic side</orientation>
    </subcellularLocation>
    <subcellularLocation>
        <location evidence="1">Golgi apparatus membrane</location>
        <topology evidence="1">Peripheral membrane protein</topology>
        <orientation evidence="1">Cytoplasmic side</orientation>
    </subcellularLocation>
</comment>
<dbReference type="GO" id="GO:0006886">
    <property type="term" value="P:intracellular protein transport"/>
    <property type="evidence" value="ECO:0007669"/>
    <property type="project" value="InterPro"/>
</dbReference>
<dbReference type="Gene3D" id="3.40.50.300">
    <property type="entry name" value="P-loop containing nucleotide triphosphate hydrolases"/>
    <property type="match status" value="1"/>
</dbReference>
<keyword evidence="16" id="KW-0968">Cytoplasmic vesicle</keyword>
<name>A0A0G4MJH7_VERLO</name>
<evidence type="ECO:0000313" key="24">
    <source>
        <dbReference type="Proteomes" id="UP000045706"/>
    </source>
</evidence>
<dbReference type="GO" id="GO:0016192">
    <property type="term" value="P:vesicle-mediated transport"/>
    <property type="evidence" value="ECO:0007669"/>
    <property type="project" value="UniProtKB-KW"/>
</dbReference>
<dbReference type="PROSITE" id="PS51417">
    <property type="entry name" value="ARF"/>
    <property type="match status" value="1"/>
</dbReference>
<gene>
    <name evidence="23" type="ORF">BN1723_004051</name>
</gene>
<feature type="binding site" evidence="20">
    <location>
        <begin position="129"/>
        <end position="132"/>
    </location>
    <ligand>
        <name>GTP</name>
        <dbReference type="ChEBI" id="CHEBI:37565"/>
    </ligand>
</feature>
<keyword evidence="9" id="KW-0378">Hydrolase</keyword>
<evidence type="ECO:0000256" key="6">
    <source>
        <dbReference type="ARBA" id="ARBA00021124"/>
    </source>
</evidence>
<keyword evidence="11 22" id="KW-0931">ER-Golgi transport</keyword>
<comment type="catalytic activity">
    <reaction evidence="17">
        <text>GTP + H2O = GDP + phosphate + H(+)</text>
        <dbReference type="Rhea" id="RHEA:19669"/>
        <dbReference type="ChEBI" id="CHEBI:15377"/>
        <dbReference type="ChEBI" id="CHEBI:15378"/>
        <dbReference type="ChEBI" id="CHEBI:37565"/>
        <dbReference type="ChEBI" id="CHEBI:43474"/>
        <dbReference type="ChEBI" id="CHEBI:58189"/>
    </reaction>
</comment>
<evidence type="ECO:0000313" key="23">
    <source>
        <dbReference type="EMBL" id="CRK34401.1"/>
    </source>
</evidence>
<dbReference type="SMART" id="SM00177">
    <property type="entry name" value="ARF"/>
    <property type="match status" value="1"/>
</dbReference>
<dbReference type="InterPro" id="IPR006689">
    <property type="entry name" value="Small_GTPase_ARF/SAR"/>
</dbReference>
<feature type="binding site" evidence="21">
    <location>
        <position position="34"/>
    </location>
    <ligand>
        <name>Mg(2+)</name>
        <dbReference type="ChEBI" id="CHEBI:18420"/>
    </ligand>
</feature>
<feature type="binding site" evidence="19">
    <location>
        <position position="35"/>
    </location>
    <ligand>
        <name>GTP</name>
        <dbReference type="ChEBI" id="CHEBI:37565"/>
    </ligand>
</feature>
<evidence type="ECO:0000256" key="15">
    <source>
        <dbReference type="ARBA" id="ARBA00023136"/>
    </source>
</evidence>
<evidence type="ECO:0000256" key="21">
    <source>
        <dbReference type="PIRSR" id="PIRSR606689-2"/>
    </source>
</evidence>
<evidence type="ECO:0000256" key="5">
    <source>
        <dbReference type="ARBA" id="ARBA00019961"/>
    </source>
</evidence>
<evidence type="ECO:0000256" key="14">
    <source>
        <dbReference type="ARBA" id="ARBA00023134"/>
    </source>
</evidence>